<evidence type="ECO:0000256" key="1">
    <source>
        <dbReference type="ARBA" id="ARBA00022737"/>
    </source>
</evidence>
<dbReference type="Proteomes" id="UP000006039">
    <property type="component" value="Unassembled WGS sequence"/>
</dbReference>
<dbReference type="Pfam" id="PF12796">
    <property type="entry name" value="Ank_2"/>
    <property type="match status" value="1"/>
</dbReference>
<dbReference type="RefSeq" id="XP_009219588.1">
    <property type="nucleotide sequence ID" value="XM_009221324.1"/>
</dbReference>
<evidence type="ECO:0000313" key="4">
    <source>
        <dbReference type="EMBL" id="EJT78443.1"/>
    </source>
</evidence>
<dbReference type="InterPro" id="IPR002110">
    <property type="entry name" value="Ankyrin_rpt"/>
</dbReference>
<keyword evidence="1" id="KW-0677">Repeat</keyword>
<dbReference type="EnsemblFungi" id="EJT78443">
    <property type="protein sequence ID" value="EJT78443"/>
    <property type="gene ID" value="GGTG_03543"/>
</dbReference>
<dbReference type="PROSITE" id="PS50297">
    <property type="entry name" value="ANK_REP_REGION"/>
    <property type="match status" value="1"/>
</dbReference>
<reference evidence="4" key="3">
    <citation type="submission" date="2010-09" db="EMBL/GenBank/DDBJ databases">
        <title>Annotation of Gaeumannomyces graminis var. tritici R3-111a-1.</title>
        <authorList>
            <consortium name="The Broad Institute Genome Sequencing Platform"/>
            <person name="Ma L.-J."/>
            <person name="Dead R."/>
            <person name="Young S.K."/>
            <person name="Zeng Q."/>
            <person name="Gargeya S."/>
            <person name="Fitzgerald M."/>
            <person name="Haas B."/>
            <person name="Abouelleil A."/>
            <person name="Alvarado L."/>
            <person name="Arachchi H.M."/>
            <person name="Berlin A."/>
            <person name="Brown A."/>
            <person name="Chapman S.B."/>
            <person name="Chen Z."/>
            <person name="Dunbar C."/>
            <person name="Freedman E."/>
            <person name="Gearin G."/>
            <person name="Gellesch M."/>
            <person name="Goldberg J."/>
            <person name="Griggs A."/>
            <person name="Gujja S."/>
            <person name="Heiman D."/>
            <person name="Howarth C."/>
            <person name="Larson L."/>
            <person name="Lui A."/>
            <person name="MacDonald P.J.P."/>
            <person name="Mehta T."/>
            <person name="Montmayeur A."/>
            <person name="Murphy C."/>
            <person name="Neiman D."/>
            <person name="Pearson M."/>
            <person name="Priest M."/>
            <person name="Roberts A."/>
            <person name="Saif S."/>
            <person name="Shea T."/>
            <person name="Shenoy N."/>
            <person name="Sisk P."/>
            <person name="Stolte C."/>
            <person name="Sykes S."/>
            <person name="Yandava C."/>
            <person name="Wortman J."/>
            <person name="Nusbaum C."/>
            <person name="Birren B."/>
        </authorList>
    </citation>
    <scope>NUCLEOTIDE SEQUENCE</scope>
    <source>
        <strain evidence="4">R3-111a-1</strain>
    </source>
</reference>
<proteinExistence type="predicted"/>
<dbReference type="PANTHER" id="PTHR24189:SF50">
    <property type="entry name" value="ANKYRIN REPEAT AND SOCS BOX PROTEIN 2"/>
    <property type="match status" value="1"/>
</dbReference>
<dbReference type="STRING" id="644352.J3NQI7"/>
<reference evidence="4" key="2">
    <citation type="submission" date="2010-07" db="EMBL/GenBank/DDBJ databases">
        <authorList>
            <consortium name="The Broad Institute Genome Sequencing Platform"/>
            <consortium name="Broad Institute Genome Sequencing Center for Infectious Disease"/>
            <person name="Ma L.-J."/>
            <person name="Dead R."/>
            <person name="Young S."/>
            <person name="Zeng Q."/>
            <person name="Koehrsen M."/>
            <person name="Alvarado L."/>
            <person name="Berlin A."/>
            <person name="Chapman S.B."/>
            <person name="Chen Z."/>
            <person name="Freedman E."/>
            <person name="Gellesch M."/>
            <person name="Goldberg J."/>
            <person name="Griggs A."/>
            <person name="Gujja S."/>
            <person name="Heilman E.R."/>
            <person name="Heiman D."/>
            <person name="Hepburn T."/>
            <person name="Howarth C."/>
            <person name="Jen D."/>
            <person name="Larson L."/>
            <person name="Mehta T."/>
            <person name="Neiman D."/>
            <person name="Pearson M."/>
            <person name="Roberts A."/>
            <person name="Saif S."/>
            <person name="Shea T."/>
            <person name="Shenoy N."/>
            <person name="Sisk P."/>
            <person name="Stolte C."/>
            <person name="Sykes S."/>
            <person name="Walk T."/>
            <person name="White J."/>
            <person name="Yandava C."/>
            <person name="Haas B."/>
            <person name="Nusbaum C."/>
            <person name="Birren B."/>
        </authorList>
    </citation>
    <scope>NUCLEOTIDE SEQUENCE</scope>
    <source>
        <strain evidence="4">R3-111a-1</strain>
    </source>
</reference>
<dbReference type="eggNOG" id="KOG4177">
    <property type="taxonomic scope" value="Eukaryota"/>
</dbReference>
<name>J3NQI7_GAET3</name>
<evidence type="ECO:0000313" key="6">
    <source>
        <dbReference type="Proteomes" id="UP000006039"/>
    </source>
</evidence>
<dbReference type="GeneID" id="20344001"/>
<protein>
    <submittedName>
        <fullName evidence="4 5">Uncharacterized protein</fullName>
    </submittedName>
</protein>
<gene>
    <name evidence="5" type="primary">20344001</name>
    <name evidence="4" type="ORF">GGTG_03543</name>
</gene>
<accession>J3NQI7</accession>
<dbReference type="AlphaFoldDB" id="J3NQI7"/>
<reference evidence="5" key="4">
    <citation type="journal article" date="2015" name="G3 (Bethesda)">
        <title>Genome sequences of three phytopathogenic species of the Magnaporthaceae family of fungi.</title>
        <authorList>
            <person name="Okagaki L.H."/>
            <person name="Nunes C.C."/>
            <person name="Sailsbery J."/>
            <person name="Clay B."/>
            <person name="Brown D."/>
            <person name="John T."/>
            <person name="Oh Y."/>
            <person name="Young N."/>
            <person name="Fitzgerald M."/>
            <person name="Haas B.J."/>
            <person name="Zeng Q."/>
            <person name="Young S."/>
            <person name="Adiconis X."/>
            <person name="Fan L."/>
            <person name="Levin J.Z."/>
            <person name="Mitchell T.K."/>
            <person name="Okubara P.A."/>
            <person name="Farman M.L."/>
            <person name="Kohn L.M."/>
            <person name="Birren B."/>
            <person name="Ma L.-J."/>
            <person name="Dean R.A."/>
        </authorList>
    </citation>
    <scope>NUCLEOTIDE SEQUENCE</scope>
    <source>
        <strain evidence="5">R3-111a-1</strain>
    </source>
</reference>
<dbReference type="Gene3D" id="1.25.40.20">
    <property type="entry name" value="Ankyrin repeat-containing domain"/>
    <property type="match status" value="2"/>
</dbReference>
<sequence length="290" mass="31239">MAPWMMATETGENKVQPNLLAWLEETNALRWACHGDDEDLVRFLLSAGIAPNENAIVQAAAKAREKGDLRVLGLLLDAGWDINKPIRDGTPILGAFIRHPNLVSWCLSRGADPNAPSGSATSRTIMEFAAAYASPATVRLLVEEHGASVTGGSLVAHASMVHAEISPPVKNPKPSSGTEHGRLEVARFLLDAGAPVDAYHLQNRGDDGGRPQQQERTCCGLTEAVLFGQQNALHFAAWGGRTDMVRLLLERGADRTAPTCSMWTDNATLSPLEFALKYGQDEVADLLREA</sequence>
<dbReference type="SMART" id="SM00248">
    <property type="entry name" value="ANK"/>
    <property type="match status" value="5"/>
</dbReference>
<evidence type="ECO:0000313" key="5">
    <source>
        <dbReference type="EnsemblFungi" id="EJT78443"/>
    </source>
</evidence>
<keyword evidence="6" id="KW-1185">Reference proteome</keyword>
<dbReference type="EMBL" id="GL385396">
    <property type="protein sequence ID" value="EJT78443.1"/>
    <property type="molecule type" value="Genomic_DNA"/>
</dbReference>
<dbReference type="VEuPathDB" id="FungiDB:GGTG_03543"/>
<dbReference type="OrthoDB" id="194358at2759"/>
<dbReference type="InterPro" id="IPR050745">
    <property type="entry name" value="Multifunctional_regulatory"/>
</dbReference>
<feature type="repeat" description="ANK" evidence="3">
    <location>
        <begin position="228"/>
        <end position="254"/>
    </location>
</feature>
<dbReference type="InterPro" id="IPR036770">
    <property type="entry name" value="Ankyrin_rpt-contain_sf"/>
</dbReference>
<organism evidence="4">
    <name type="scientific">Gaeumannomyces tritici (strain R3-111a-1)</name>
    <name type="common">Wheat and barley take-all root rot fungus</name>
    <name type="synonym">Gaeumannomyces graminis var. tritici</name>
    <dbReference type="NCBI Taxonomy" id="644352"/>
    <lineage>
        <taxon>Eukaryota</taxon>
        <taxon>Fungi</taxon>
        <taxon>Dikarya</taxon>
        <taxon>Ascomycota</taxon>
        <taxon>Pezizomycotina</taxon>
        <taxon>Sordariomycetes</taxon>
        <taxon>Sordariomycetidae</taxon>
        <taxon>Magnaporthales</taxon>
        <taxon>Magnaporthaceae</taxon>
        <taxon>Gaeumannomyces</taxon>
    </lineage>
</organism>
<dbReference type="PANTHER" id="PTHR24189">
    <property type="entry name" value="MYOTROPHIN"/>
    <property type="match status" value="1"/>
</dbReference>
<dbReference type="HOGENOM" id="CLU_1138032_0_0_1"/>
<evidence type="ECO:0000256" key="2">
    <source>
        <dbReference type="ARBA" id="ARBA00023043"/>
    </source>
</evidence>
<dbReference type="SUPFAM" id="SSF48403">
    <property type="entry name" value="Ankyrin repeat"/>
    <property type="match status" value="1"/>
</dbReference>
<reference evidence="6" key="1">
    <citation type="submission" date="2010-07" db="EMBL/GenBank/DDBJ databases">
        <title>The genome sequence of Gaeumannomyces graminis var. tritici strain R3-111a-1.</title>
        <authorList>
            <consortium name="The Broad Institute Genome Sequencing Platform"/>
            <person name="Ma L.-J."/>
            <person name="Dead R."/>
            <person name="Young S."/>
            <person name="Zeng Q."/>
            <person name="Koehrsen M."/>
            <person name="Alvarado L."/>
            <person name="Berlin A."/>
            <person name="Chapman S.B."/>
            <person name="Chen Z."/>
            <person name="Freedman E."/>
            <person name="Gellesch M."/>
            <person name="Goldberg J."/>
            <person name="Griggs A."/>
            <person name="Gujja S."/>
            <person name="Heilman E.R."/>
            <person name="Heiman D."/>
            <person name="Hepburn T."/>
            <person name="Howarth C."/>
            <person name="Jen D."/>
            <person name="Larson L."/>
            <person name="Mehta T."/>
            <person name="Neiman D."/>
            <person name="Pearson M."/>
            <person name="Roberts A."/>
            <person name="Saif S."/>
            <person name="Shea T."/>
            <person name="Shenoy N."/>
            <person name="Sisk P."/>
            <person name="Stolte C."/>
            <person name="Sykes S."/>
            <person name="Walk T."/>
            <person name="White J."/>
            <person name="Yandava C."/>
            <person name="Haas B."/>
            <person name="Nusbaum C."/>
            <person name="Birren B."/>
        </authorList>
    </citation>
    <scope>NUCLEOTIDE SEQUENCE [LARGE SCALE GENOMIC DNA]</scope>
    <source>
        <strain evidence="6">R3-111a-1</strain>
    </source>
</reference>
<reference evidence="5" key="5">
    <citation type="submission" date="2018-04" db="UniProtKB">
        <authorList>
            <consortium name="EnsemblFungi"/>
        </authorList>
    </citation>
    <scope>IDENTIFICATION</scope>
    <source>
        <strain evidence="5">R3-111a-1</strain>
    </source>
</reference>
<evidence type="ECO:0000256" key="3">
    <source>
        <dbReference type="PROSITE-ProRule" id="PRU00023"/>
    </source>
</evidence>
<keyword evidence="2 3" id="KW-0040">ANK repeat</keyword>
<dbReference type="PROSITE" id="PS50088">
    <property type="entry name" value="ANK_REPEAT"/>
    <property type="match status" value="1"/>
</dbReference>